<accession>A0ABX2IUP1</accession>
<evidence type="ECO:0000313" key="2">
    <source>
        <dbReference type="EMBL" id="NSX56622.1"/>
    </source>
</evidence>
<keyword evidence="3" id="KW-1185">Reference proteome</keyword>
<evidence type="ECO:0000313" key="3">
    <source>
        <dbReference type="Proteomes" id="UP000777935"/>
    </source>
</evidence>
<dbReference type="EMBL" id="JABUFE010000014">
    <property type="protein sequence ID" value="NSX56622.1"/>
    <property type="molecule type" value="Genomic_DNA"/>
</dbReference>
<comment type="caution">
    <text evidence="2">The sequence shown here is derived from an EMBL/GenBank/DDBJ whole genome shotgun (WGS) entry which is preliminary data.</text>
</comment>
<name>A0ABX2IUP1_9RHOB</name>
<dbReference type="InterPro" id="IPR035948">
    <property type="entry name" value="YwqG-like_sf"/>
</dbReference>
<dbReference type="PANTHER" id="PTHR36436:SF6">
    <property type="entry name" value="SLL5081 PROTEIN"/>
    <property type="match status" value="1"/>
</dbReference>
<dbReference type="Proteomes" id="UP000777935">
    <property type="component" value="Unassembled WGS sequence"/>
</dbReference>
<dbReference type="InterPro" id="IPR015315">
    <property type="entry name" value="DUF1963"/>
</dbReference>
<evidence type="ECO:0000256" key="1">
    <source>
        <dbReference type="SAM" id="Phobius"/>
    </source>
</evidence>
<dbReference type="RefSeq" id="WP_174139773.1">
    <property type="nucleotide sequence ID" value="NZ_JABUFE010000014.1"/>
</dbReference>
<sequence>MSDILKNLSGLQFTLILVGIGIVATLLHSAYVSWREKRIMDAAPPITRAEVDAILDRMDNLKLPLARLVVTDGQPGPMDTKIGGHPWSPSEDEKWPQTKNAEPLSFLAQINFAKMPQIDDFPSQGILQLFFADFDPFGEEEDGGLAHTLRWYPSPTGTMQHPLPSNLPKPRKRSFFQTEAAQRVGLSVRPEYDVARASYYHWPLDDAVDPSLFWRHPENEEVRDILNGWEQMSDDIVAMHGTHWVGGHPYFTQGDFRSDNDDPHLDRVLLHLGTDDHFMFGDAGVLNLLINQEDLRAKRFEQAYLTLDCH</sequence>
<reference evidence="2 3" key="1">
    <citation type="submission" date="2020-06" db="EMBL/GenBank/DDBJ databases">
        <title>Sulfitobacter algicola sp. nov., isolated from green algae.</title>
        <authorList>
            <person name="Wang C."/>
        </authorList>
    </citation>
    <scope>NUCLEOTIDE SEQUENCE [LARGE SCALE GENOMIC DNA]</scope>
    <source>
        <strain evidence="2 3">1151</strain>
    </source>
</reference>
<feature type="transmembrane region" description="Helical" evidence="1">
    <location>
        <begin position="12"/>
        <end position="32"/>
    </location>
</feature>
<gene>
    <name evidence="2" type="ORF">HRQ87_17680</name>
</gene>
<dbReference type="Gene3D" id="2.30.320.10">
    <property type="entry name" value="YwqG-like"/>
    <property type="match status" value="1"/>
</dbReference>
<dbReference type="PANTHER" id="PTHR36436">
    <property type="entry name" value="SLL5081 PROTEIN"/>
    <property type="match status" value="1"/>
</dbReference>
<organism evidence="2 3">
    <name type="scientific">Parasulfitobacter algicola</name>
    <dbReference type="NCBI Taxonomy" id="2614809"/>
    <lineage>
        <taxon>Bacteria</taxon>
        <taxon>Pseudomonadati</taxon>
        <taxon>Pseudomonadota</taxon>
        <taxon>Alphaproteobacteria</taxon>
        <taxon>Rhodobacterales</taxon>
        <taxon>Roseobacteraceae</taxon>
        <taxon>Parasulfitobacter</taxon>
    </lineage>
</organism>
<proteinExistence type="predicted"/>
<keyword evidence="1" id="KW-0472">Membrane</keyword>
<dbReference type="SUPFAM" id="SSF103032">
    <property type="entry name" value="Hypothetical protein YwqG"/>
    <property type="match status" value="1"/>
</dbReference>
<dbReference type="Pfam" id="PF09234">
    <property type="entry name" value="DUF1963"/>
    <property type="match status" value="1"/>
</dbReference>
<keyword evidence="1" id="KW-1133">Transmembrane helix</keyword>
<keyword evidence="1" id="KW-0812">Transmembrane</keyword>
<protein>
    <submittedName>
        <fullName evidence="2">DUF1963 domain-containing protein</fullName>
    </submittedName>
</protein>